<reference evidence="3" key="1">
    <citation type="journal article" date="2019" name="Int. J. Syst. Evol. Microbiol.">
        <title>The Global Catalogue of Microorganisms (GCM) 10K type strain sequencing project: providing services to taxonomists for standard genome sequencing and annotation.</title>
        <authorList>
            <consortium name="The Broad Institute Genomics Platform"/>
            <consortium name="The Broad Institute Genome Sequencing Center for Infectious Disease"/>
            <person name="Wu L."/>
            <person name="Ma J."/>
        </authorList>
    </citation>
    <scope>NUCLEOTIDE SEQUENCE [LARGE SCALE GENOMIC DNA]</scope>
    <source>
        <strain evidence="3">CCM 8479</strain>
    </source>
</reference>
<proteinExistence type="predicted"/>
<accession>A0ABW0D0Y4</accession>
<dbReference type="Proteomes" id="UP001596156">
    <property type="component" value="Unassembled WGS sequence"/>
</dbReference>
<name>A0ABW0D0Y4_STRFI</name>
<gene>
    <name evidence="2" type="ORF">ACFPN6_04760</name>
</gene>
<sequence>MVTGEAAALHGGHDRPAGHGMEIVPLDHPGCATMMRESAARRPQPWNENVGDAGD</sequence>
<evidence type="ECO:0000256" key="1">
    <source>
        <dbReference type="SAM" id="MobiDB-lite"/>
    </source>
</evidence>
<comment type="caution">
    <text evidence="2">The sequence shown here is derived from an EMBL/GenBank/DDBJ whole genome shotgun (WGS) entry which is preliminary data.</text>
</comment>
<keyword evidence="3" id="KW-1185">Reference proteome</keyword>
<feature type="region of interest" description="Disordered" evidence="1">
    <location>
        <begin position="1"/>
        <end position="26"/>
    </location>
</feature>
<evidence type="ECO:0000313" key="3">
    <source>
        <dbReference type="Proteomes" id="UP001596156"/>
    </source>
</evidence>
<protein>
    <submittedName>
        <fullName evidence="2">Uncharacterized protein</fullName>
    </submittedName>
</protein>
<evidence type="ECO:0000313" key="2">
    <source>
        <dbReference type="EMBL" id="MFC5223924.1"/>
    </source>
</evidence>
<dbReference type="EMBL" id="JBHSKL010000004">
    <property type="protein sequence ID" value="MFC5223924.1"/>
    <property type="molecule type" value="Genomic_DNA"/>
</dbReference>
<organism evidence="2 3">
    <name type="scientific">Streptomyces fimbriatus</name>
    <dbReference type="NCBI Taxonomy" id="68197"/>
    <lineage>
        <taxon>Bacteria</taxon>
        <taxon>Bacillati</taxon>
        <taxon>Actinomycetota</taxon>
        <taxon>Actinomycetes</taxon>
        <taxon>Kitasatosporales</taxon>
        <taxon>Streptomycetaceae</taxon>
        <taxon>Streptomyces</taxon>
    </lineage>
</organism>
<dbReference type="RefSeq" id="WP_344645025.1">
    <property type="nucleotide sequence ID" value="NZ_BAAASS010000012.1"/>
</dbReference>